<evidence type="ECO:0000313" key="2">
    <source>
        <dbReference type="EMBL" id="GAA0765463.1"/>
    </source>
</evidence>
<evidence type="ECO:0000313" key="3">
    <source>
        <dbReference type="Proteomes" id="UP001501047"/>
    </source>
</evidence>
<feature type="transmembrane region" description="Helical" evidence="1">
    <location>
        <begin position="117"/>
        <end position="138"/>
    </location>
</feature>
<keyword evidence="1" id="KW-1133">Transmembrane helix</keyword>
<proteinExistence type="predicted"/>
<name>A0ABP3VP57_CLOSU</name>
<feature type="transmembrane region" description="Helical" evidence="1">
    <location>
        <begin position="78"/>
        <end position="97"/>
    </location>
</feature>
<keyword evidence="1" id="KW-0812">Transmembrane</keyword>
<feature type="transmembrane region" description="Helical" evidence="1">
    <location>
        <begin position="150"/>
        <end position="171"/>
    </location>
</feature>
<dbReference type="RefSeq" id="WP_343822813.1">
    <property type="nucleotide sequence ID" value="NZ_BAAACI010000001.1"/>
</dbReference>
<comment type="caution">
    <text evidence="2">The sequence shown here is derived from an EMBL/GenBank/DDBJ whole genome shotgun (WGS) entry which is preliminary data.</text>
</comment>
<accession>A0ABP3VP57</accession>
<reference evidence="3" key="1">
    <citation type="journal article" date="2019" name="Int. J. Syst. Evol. Microbiol.">
        <title>The Global Catalogue of Microorganisms (GCM) 10K type strain sequencing project: providing services to taxonomists for standard genome sequencing and annotation.</title>
        <authorList>
            <consortium name="The Broad Institute Genomics Platform"/>
            <consortium name="The Broad Institute Genome Sequencing Center for Infectious Disease"/>
            <person name="Wu L."/>
            <person name="Ma J."/>
        </authorList>
    </citation>
    <scope>NUCLEOTIDE SEQUENCE [LARGE SCALE GENOMIC DNA]</scope>
    <source>
        <strain evidence="3">JCM 1417</strain>
    </source>
</reference>
<protein>
    <submittedName>
        <fullName evidence="2">Uncharacterized protein</fullName>
    </submittedName>
</protein>
<dbReference type="EMBL" id="BAAACI010000001">
    <property type="protein sequence ID" value="GAA0765463.1"/>
    <property type="molecule type" value="Genomic_DNA"/>
</dbReference>
<keyword evidence="1" id="KW-0472">Membrane</keyword>
<organism evidence="2 3">
    <name type="scientific">Clostridium subterminale</name>
    <dbReference type="NCBI Taxonomy" id="1550"/>
    <lineage>
        <taxon>Bacteria</taxon>
        <taxon>Bacillati</taxon>
        <taxon>Bacillota</taxon>
        <taxon>Clostridia</taxon>
        <taxon>Eubacteriales</taxon>
        <taxon>Clostridiaceae</taxon>
        <taxon>Clostridium</taxon>
    </lineage>
</organism>
<sequence length="174" mass="20065">MSLKQVSIFVLLLLTMSLLYSAIGPGITILILAIMFFVLSILFTFKIEYYDKYLVLMNPRLYNAYKEKGSDFIRKKRITTIISYYIMSALTGFNAFIQIRVMNEMDTKLLFTFSEFLPFALAALGIVFITNYICVFIAKKSKTASEDLMWNIIAGIVLAIVLIIFTMFYVFRLL</sequence>
<feature type="transmembrane region" description="Helical" evidence="1">
    <location>
        <begin position="31"/>
        <end position="50"/>
    </location>
</feature>
<gene>
    <name evidence="2" type="ORF">GCM10008908_02060</name>
</gene>
<dbReference type="Proteomes" id="UP001501047">
    <property type="component" value="Unassembled WGS sequence"/>
</dbReference>
<evidence type="ECO:0000256" key="1">
    <source>
        <dbReference type="SAM" id="Phobius"/>
    </source>
</evidence>
<keyword evidence="3" id="KW-1185">Reference proteome</keyword>